<keyword evidence="13" id="KW-1185">Reference proteome</keyword>
<dbReference type="EMBL" id="CABPRJ010000955">
    <property type="protein sequence ID" value="VVC32372.1"/>
    <property type="molecule type" value="Genomic_DNA"/>
</dbReference>
<feature type="transmembrane region" description="Helical" evidence="9">
    <location>
        <begin position="98"/>
        <end position="120"/>
    </location>
</feature>
<dbReference type="Pfam" id="PF00005">
    <property type="entry name" value="ABC_tran"/>
    <property type="match status" value="2"/>
</dbReference>
<feature type="transmembrane region" description="Helical" evidence="9">
    <location>
        <begin position="242"/>
        <end position="260"/>
    </location>
</feature>
<evidence type="ECO:0000259" key="11">
    <source>
        <dbReference type="PROSITE" id="PS50929"/>
    </source>
</evidence>
<keyword evidence="6" id="KW-0067">ATP-binding</keyword>
<keyword evidence="3" id="KW-0813">Transport</keyword>
<feature type="transmembrane region" description="Helical" evidence="9">
    <location>
        <begin position="799"/>
        <end position="831"/>
    </location>
</feature>
<evidence type="ECO:0000256" key="5">
    <source>
        <dbReference type="ARBA" id="ARBA00022741"/>
    </source>
</evidence>
<keyword evidence="7 9" id="KW-1133">Transmembrane helix</keyword>
<organism evidence="12 13">
    <name type="scientific">Cinara cedri</name>
    <dbReference type="NCBI Taxonomy" id="506608"/>
    <lineage>
        <taxon>Eukaryota</taxon>
        <taxon>Metazoa</taxon>
        <taxon>Ecdysozoa</taxon>
        <taxon>Arthropoda</taxon>
        <taxon>Hexapoda</taxon>
        <taxon>Insecta</taxon>
        <taxon>Pterygota</taxon>
        <taxon>Neoptera</taxon>
        <taxon>Paraneoptera</taxon>
        <taxon>Hemiptera</taxon>
        <taxon>Sternorrhyncha</taxon>
        <taxon>Aphidomorpha</taxon>
        <taxon>Aphidoidea</taxon>
        <taxon>Aphididae</taxon>
        <taxon>Lachninae</taxon>
        <taxon>Cinara</taxon>
    </lineage>
</organism>
<dbReference type="GO" id="GO:0140359">
    <property type="term" value="F:ABC-type transporter activity"/>
    <property type="evidence" value="ECO:0007669"/>
    <property type="project" value="InterPro"/>
</dbReference>
<dbReference type="InterPro" id="IPR003593">
    <property type="entry name" value="AAA+_ATPase"/>
</dbReference>
<feature type="transmembrane region" description="Helical" evidence="9">
    <location>
        <begin position="897"/>
        <end position="916"/>
    </location>
</feature>
<feature type="transmembrane region" description="Helical" evidence="9">
    <location>
        <begin position="140"/>
        <end position="163"/>
    </location>
</feature>
<dbReference type="GO" id="GO:0005524">
    <property type="term" value="F:ATP binding"/>
    <property type="evidence" value="ECO:0007669"/>
    <property type="project" value="UniProtKB-KW"/>
</dbReference>
<feature type="transmembrane region" description="Helical" evidence="9">
    <location>
        <begin position="336"/>
        <end position="354"/>
    </location>
</feature>
<protein>
    <submittedName>
        <fullName evidence="12">ABC transporter type 1, transmembrane domain,AAA+ ATPase domain,P-loop containing nucleoside</fullName>
    </submittedName>
</protein>
<comment type="subcellular location">
    <subcellularLocation>
        <location evidence="1">Membrane</location>
        <topology evidence="1">Multi-pass membrane protein</topology>
    </subcellularLocation>
</comment>
<evidence type="ECO:0000259" key="10">
    <source>
        <dbReference type="PROSITE" id="PS50893"/>
    </source>
</evidence>
<proteinExistence type="inferred from homology"/>
<name>A0A5E4MJG6_9HEMI</name>
<dbReference type="PANTHER" id="PTHR24223:SF456">
    <property type="entry name" value="MULTIDRUG RESISTANCE-ASSOCIATED PROTEIN LETHAL(2)03659"/>
    <property type="match status" value="1"/>
</dbReference>
<keyword evidence="4 9" id="KW-0812">Transmembrane</keyword>
<dbReference type="CDD" id="cd03250">
    <property type="entry name" value="ABCC_MRP_domain1"/>
    <property type="match status" value="1"/>
</dbReference>
<dbReference type="GO" id="GO:0016020">
    <property type="term" value="C:membrane"/>
    <property type="evidence" value="ECO:0007669"/>
    <property type="project" value="UniProtKB-SubCell"/>
</dbReference>
<feature type="domain" description="ABC transporter" evidence="10">
    <location>
        <begin position="1077"/>
        <end position="1310"/>
    </location>
</feature>
<dbReference type="InterPro" id="IPR017871">
    <property type="entry name" value="ABC_transporter-like_CS"/>
</dbReference>
<dbReference type="InterPro" id="IPR003439">
    <property type="entry name" value="ABC_transporter-like_ATP-bd"/>
</dbReference>
<dbReference type="Gene3D" id="3.40.50.300">
    <property type="entry name" value="P-loop containing nucleotide triphosphate hydrolases"/>
    <property type="match status" value="2"/>
</dbReference>
<evidence type="ECO:0000256" key="7">
    <source>
        <dbReference type="ARBA" id="ARBA00022989"/>
    </source>
</evidence>
<dbReference type="InterPro" id="IPR027417">
    <property type="entry name" value="P-loop_NTPase"/>
</dbReference>
<evidence type="ECO:0000256" key="9">
    <source>
        <dbReference type="SAM" id="Phobius"/>
    </source>
</evidence>
<gene>
    <name evidence="12" type="ORF">CINCED_3A009972</name>
</gene>
<feature type="domain" description="ABC transporter" evidence="10">
    <location>
        <begin position="439"/>
        <end position="662"/>
    </location>
</feature>
<dbReference type="PROSITE" id="PS50929">
    <property type="entry name" value="ABC_TM1F"/>
    <property type="match status" value="2"/>
</dbReference>
<dbReference type="InterPro" id="IPR011527">
    <property type="entry name" value="ABC1_TM_dom"/>
</dbReference>
<dbReference type="SUPFAM" id="SSF90123">
    <property type="entry name" value="ABC transporter transmembrane region"/>
    <property type="match status" value="2"/>
</dbReference>
<evidence type="ECO:0000256" key="6">
    <source>
        <dbReference type="ARBA" id="ARBA00022840"/>
    </source>
</evidence>
<dbReference type="InterPro" id="IPR036640">
    <property type="entry name" value="ABC1_TM_sf"/>
</dbReference>
<dbReference type="GO" id="GO:0016887">
    <property type="term" value="F:ATP hydrolysis activity"/>
    <property type="evidence" value="ECO:0007669"/>
    <property type="project" value="InterPro"/>
</dbReference>
<feature type="transmembrane region" description="Helical" evidence="9">
    <location>
        <begin position="218"/>
        <end position="236"/>
    </location>
</feature>
<feature type="transmembrane region" description="Helical" evidence="9">
    <location>
        <begin position="738"/>
        <end position="762"/>
    </location>
</feature>
<dbReference type="FunFam" id="3.40.50.300:FF:000163">
    <property type="entry name" value="Multidrug resistance-associated protein member 4"/>
    <property type="match status" value="1"/>
</dbReference>
<dbReference type="PROSITE" id="PS50893">
    <property type="entry name" value="ABC_TRANSPORTER_2"/>
    <property type="match status" value="2"/>
</dbReference>
<dbReference type="Pfam" id="PF00664">
    <property type="entry name" value="ABC_membrane"/>
    <property type="match status" value="2"/>
</dbReference>
<dbReference type="OrthoDB" id="6500128at2759"/>
<evidence type="ECO:0000256" key="3">
    <source>
        <dbReference type="ARBA" id="ARBA00022448"/>
    </source>
</evidence>
<evidence type="ECO:0000256" key="4">
    <source>
        <dbReference type="ARBA" id="ARBA00022692"/>
    </source>
</evidence>
<reference evidence="12 13" key="1">
    <citation type="submission" date="2019-08" db="EMBL/GenBank/DDBJ databases">
        <authorList>
            <person name="Alioto T."/>
            <person name="Alioto T."/>
            <person name="Gomez Garrido J."/>
        </authorList>
    </citation>
    <scope>NUCLEOTIDE SEQUENCE [LARGE SCALE GENOMIC DNA]</scope>
</reference>
<evidence type="ECO:0000313" key="13">
    <source>
        <dbReference type="Proteomes" id="UP000325440"/>
    </source>
</evidence>
<dbReference type="FunFam" id="1.20.1560.10:FF:000026">
    <property type="entry name" value="Multidrug resistance-associated protein lethal(2)03659"/>
    <property type="match status" value="1"/>
</dbReference>
<accession>A0A5E4MJG6</accession>
<dbReference type="SMART" id="SM00382">
    <property type="entry name" value="AAA"/>
    <property type="match status" value="2"/>
</dbReference>
<feature type="domain" description="ABC transmembrane type-1" evidence="11">
    <location>
        <begin position="738"/>
        <end position="1039"/>
    </location>
</feature>
<evidence type="ECO:0000313" key="12">
    <source>
        <dbReference type="EMBL" id="VVC32372.1"/>
    </source>
</evidence>
<comment type="similarity">
    <text evidence="2">Belongs to the ABC transporter superfamily. ABCC family. Conjugate transporter (TC 3.A.1.208) subfamily.</text>
</comment>
<dbReference type="SUPFAM" id="SSF52540">
    <property type="entry name" value="P-loop containing nucleoside triphosphate hydrolases"/>
    <property type="match status" value="2"/>
</dbReference>
<feature type="domain" description="ABC transmembrane type-1" evidence="11">
    <location>
        <begin position="111"/>
        <end position="383"/>
    </location>
</feature>
<keyword evidence="5" id="KW-0547">Nucleotide-binding</keyword>
<keyword evidence="8 9" id="KW-0472">Membrane</keyword>
<dbReference type="Proteomes" id="UP000325440">
    <property type="component" value="Unassembled WGS sequence"/>
</dbReference>
<dbReference type="FunFam" id="3.40.50.300:FF:000482">
    <property type="entry name" value="Multidrug resistance-associated protein member 4"/>
    <property type="match status" value="1"/>
</dbReference>
<dbReference type="CDD" id="cd03244">
    <property type="entry name" value="ABCC_MRP_domain2"/>
    <property type="match status" value="1"/>
</dbReference>
<dbReference type="FunFam" id="1.20.1560.10:FF:000014">
    <property type="entry name" value="Multidrug resistance-associated protein member 4"/>
    <property type="match status" value="1"/>
</dbReference>
<dbReference type="PANTHER" id="PTHR24223">
    <property type="entry name" value="ATP-BINDING CASSETTE SUB-FAMILY C"/>
    <property type="match status" value="1"/>
</dbReference>
<dbReference type="Gene3D" id="1.20.1560.10">
    <property type="entry name" value="ABC transporter type 1, transmembrane domain"/>
    <property type="match status" value="2"/>
</dbReference>
<evidence type="ECO:0000256" key="1">
    <source>
        <dbReference type="ARBA" id="ARBA00004141"/>
    </source>
</evidence>
<feature type="transmembrane region" description="Helical" evidence="9">
    <location>
        <begin position="984"/>
        <end position="1004"/>
    </location>
</feature>
<sequence>MADRQLLNADKVKRPQHPREKATVFEIVTFSWLVNLFKLGLKRDLDENDLYIPLKEHTSSFLGNELEKEWIEEQKMSLKTNRRPSLLRALMRTFGVKYMICGFLIAVNELILKIALPLCIGRLLSYFSNDSSNNIDLRQAYVWALAFFFGIYITSSLFHLVSFEILHCGMKMRVACCSVIYRKALCLSHIALRETTVGQVINLISNDVSRFDITLPGIQYLFIGPVQTIIVTYLVWQEIGISSLIGVATLLIFIPFQGWFGKKIMNFRLMTANLTDNRIRLMNEIISGIHVIKMYAWEKSFAKLIENVRRMEIQKVRGSSIIRTIAQSFIDFQTKLQIFVMILSYVLLGNYISAEKVYVVISYYSLLRFTMGLFFSQAPSQLAELLVSIKRIQHFLILIERDSQMLKPVNELHSEPNELSIVNNSDTKIDFQNSNNIGIVVSNATAKWAYDQTDNTLENINFNVGPGRLIAVIGSVGSGKSSLLQAILGELPLSNGNISISGVVSYASQEPWILSGSILDNILFHSPMDKQRYKQVIKACALKNDLEHFPYGDRTIVGERGVTLSGGQRARINLARAIYKQADIYLLDDPLSAVDTRVGKHLFEKCIKGYLKEQTCILITHQIQFLSDVDQIVLMENASIKTTGSYQKLQNSGYDFSKLLGFSEKTMIESQIECNNAYNKKSLNIDPILSVSVESIELPIDGAIATPTEDREICSHGHISKNVYISYFYSCGSIYKNIFVLLIFILSQVISTFGDFWLSLWVNEEEDYFYKENKTIPLNNTLTVNDLADMSSNFRFNRLLIYTVITACMVLAIIMRSAIFVSACTSISINLHNKMFNSLIRTTMYFFNINSSGRILNRFSKDIGAIDESLPFVLYSCLQVTMACSGIVLVIGLLNIYLMIPTILAAVIFNYFRIFYLPTSRSVKRLEGITRSPIYGHMTSSMEGLITIRAHKTENVLIKEFDKRQDSHSSAWYMFIALNEGFGVWLDIICVVYMSIITFTFLFMGNNTNGGNIGLTLTQLYSLTGMIQWGIRQSAVLENEMNSVERVLEYSNTPQEAKLLAESDKSPPKDWPIHGKIVFLNYYLRYNPDMPHVLKNLNITILPTEKIGIVGRTGAGKSSIIAALFRLALNEGNIFIDEIDIHSIRLHELRSKISIIPQEPVLFSGTMRTNLDPFDEYLDHVLWDALEKIELRKTIQNLPGGLNTKMSENGSNFSVGQRQLVCLARAIIRKNKILVLDEATANVDPETDILIQNTIRKYFDKCTVLTIAHRLNTVIDSDKIIVMDAGHMVEFDHSFNLLKNNEGYFHKMVEQTGRSTADLLKRTAAESYISMKTRSLNIEC</sequence>
<dbReference type="PROSITE" id="PS00211">
    <property type="entry name" value="ABC_TRANSPORTER_1"/>
    <property type="match status" value="2"/>
</dbReference>
<evidence type="ECO:0000256" key="2">
    <source>
        <dbReference type="ARBA" id="ARBA00009726"/>
    </source>
</evidence>
<evidence type="ECO:0000256" key="8">
    <source>
        <dbReference type="ARBA" id="ARBA00023136"/>
    </source>
</evidence>
<dbReference type="InterPro" id="IPR050173">
    <property type="entry name" value="ABC_transporter_C-like"/>
</dbReference>